<keyword evidence="6 7" id="KW-0472">Membrane</keyword>
<feature type="transmembrane region" description="Helical" evidence="7">
    <location>
        <begin position="20"/>
        <end position="40"/>
    </location>
</feature>
<proteinExistence type="inferred from homology"/>
<organism evidence="8 9">
    <name type="scientific">Ignisphaera aggregans</name>
    <dbReference type="NCBI Taxonomy" id="334771"/>
    <lineage>
        <taxon>Archaea</taxon>
        <taxon>Thermoproteota</taxon>
        <taxon>Thermoprotei</taxon>
        <taxon>Desulfurococcales</taxon>
        <taxon>Desulfurococcaceae</taxon>
        <taxon>Ignisphaera</taxon>
    </lineage>
</organism>
<evidence type="ECO:0000313" key="8">
    <source>
        <dbReference type="EMBL" id="HIP57583.1"/>
    </source>
</evidence>
<dbReference type="Proteomes" id="UP000605805">
    <property type="component" value="Unassembled WGS sequence"/>
</dbReference>
<evidence type="ECO:0000256" key="7">
    <source>
        <dbReference type="SAM" id="Phobius"/>
    </source>
</evidence>
<dbReference type="PANTHER" id="PTHR43337">
    <property type="entry name" value="XANTHINE/URACIL PERMEASE C887.17-RELATED"/>
    <property type="match status" value="1"/>
</dbReference>
<feature type="transmembrane region" description="Helical" evidence="7">
    <location>
        <begin position="139"/>
        <end position="162"/>
    </location>
</feature>
<sequence>MGLRSYFELDKYGTTVRREVLAGVTTFLAMAYILIVNPTILHMPTILTGKNIGMPFGPVIIATAVAAGLATLLTGIYAKKPFAMAPYMGENVLFAFTMVLGMGIAWEKALGAVFWGGVIFLIISLLGVRTILARAIPSFLAASWSVGIGLFLIFIGFAAAGISLPNVPGAPVKIGNLATPSVVAALTGTAVTLALLIRRIPGSILAGIFVTMLISFLMGIPVVKHDGVPTFPNWGEVLGKLDIIGALQIPALIPMILVLFLVDTFDTMGTVVGLAVKAGFVDEKGRVVDVDRVFHVDALSTVLGAIFGTSTVGTFIESAAGIEEGGRTGLSAVVTGLLFLAMIPLAAFIAMLNPKFLQLASAPALIAVGILMMSVIRNIDFNDIVQAISVTIAISFMLFTFSIAIGIAASLVAYPLIAAAAGRVKEVHPVAWVLAALSALLFVFYPYPH</sequence>
<feature type="transmembrane region" description="Helical" evidence="7">
    <location>
        <begin position="204"/>
        <end position="223"/>
    </location>
</feature>
<dbReference type="GO" id="GO:0012505">
    <property type="term" value="C:endomembrane system"/>
    <property type="evidence" value="ECO:0007669"/>
    <property type="project" value="UniProtKB-SubCell"/>
</dbReference>
<evidence type="ECO:0000256" key="3">
    <source>
        <dbReference type="ARBA" id="ARBA00022448"/>
    </source>
</evidence>
<feature type="transmembrane region" description="Helical" evidence="7">
    <location>
        <begin position="88"/>
        <end position="106"/>
    </location>
</feature>
<name>A0A832YYP7_9CREN</name>
<dbReference type="AlphaFoldDB" id="A0A832YYP7"/>
<feature type="transmembrane region" description="Helical" evidence="7">
    <location>
        <begin position="356"/>
        <end position="376"/>
    </location>
</feature>
<keyword evidence="5 7" id="KW-1133">Transmembrane helix</keyword>
<feature type="transmembrane region" description="Helical" evidence="7">
    <location>
        <begin position="330"/>
        <end position="350"/>
    </location>
</feature>
<accession>A0A832YYP7</accession>
<feature type="transmembrane region" description="Helical" evidence="7">
    <location>
        <begin position="112"/>
        <end position="132"/>
    </location>
</feature>
<comment type="subcellular location">
    <subcellularLocation>
        <location evidence="1">Endomembrane system</location>
        <topology evidence="1">Multi-pass membrane protein</topology>
    </subcellularLocation>
</comment>
<protein>
    <submittedName>
        <fullName evidence="8">NCS2 family permease</fullName>
    </submittedName>
</protein>
<dbReference type="GO" id="GO:0005345">
    <property type="term" value="F:purine nucleobase transmembrane transporter activity"/>
    <property type="evidence" value="ECO:0007669"/>
    <property type="project" value="TreeGrafter"/>
</dbReference>
<feature type="transmembrane region" description="Helical" evidence="7">
    <location>
        <begin position="52"/>
        <end position="76"/>
    </location>
</feature>
<dbReference type="Pfam" id="PF00860">
    <property type="entry name" value="Xan_ur_permease"/>
    <property type="match status" value="1"/>
</dbReference>
<comment type="similarity">
    <text evidence="2">Belongs to the nucleobase:cation symporter-2 (NCS2) (TC 2.A.40) family. Azg-like subfamily.</text>
</comment>
<dbReference type="InterPro" id="IPR006043">
    <property type="entry name" value="NCS2"/>
</dbReference>
<dbReference type="GO" id="GO:0005886">
    <property type="term" value="C:plasma membrane"/>
    <property type="evidence" value="ECO:0007669"/>
    <property type="project" value="TreeGrafter"/>
</dbReference>
<feature type="transmembrane region" description="Helical" evidence="7">
    <location>
        <begin position="174"/>
        <end position="197"/>
    </location>
</feature>
<reference evidence="8" key="1">
    <citation type="journal article" date="2020" name="ISME J.">
        <title>Gammaproteobacteria mediating utilization of methyl-, sulfur- and petroleum organic compounds in deep ocean hydrothermal plumes.</title>
        <authorList>
            <person name="Zhou Z."/>
            <person name="Liu Y."/>
            <person name="Pan J."/>
            <person name="Cron B.R."/>
            <person name="Toner B.M."/>
            <person name="Anantharaman K."/>
            <person name="Breier J.A."/>
            <person name="Dick G.J."/>
            <person name="Li M."/>
        </authorList>
    </citation>
    <scope>NUCLEOTIDE SEQUENCE</scope>
    <source>
        <strain evidence="8">SZUA-1435</strain>
    </source>
</reference>
<keyword evidence="4 7" id="KW-0812">Transmembrane</keyword>
<feature type="transmembrane region" description="Helical" evidence="7">
    <location>
        <begin position="388"/>
        <end position="417"/>
    </location>
</feature>
<evidence type="ECO:0000313" key="9">
    <source>
        <dbReference type="Proteomes" id="UP000605805"/>
    </source>
</evidence>
<feature type="transmembrane region" description="Helical" evidence="7">
    <location>
        <begin position="243"/>
        <end position="262"/>
    </location>
</feature>
<evidence type="ECO:0000256" key="5">
    <source>
        <dbReference type="ARBA" id="ARBA00022989"/>
    </source>
</evidence>
<dbReference type="PANTHER" id="PTHR43337:SF1">
    <property type="entry name" value="XANTHINE_URACIL PERMEASE C887.17-RELATED"/>
    <property type="match status" value="1"/>
</dbReference>
<evidence type="ECO:0000256" key="2">
    <source>
        <dbReference type="ARBA" id="ARBA00005697"/>
    </source>
</evidence>
<evidence type="ECO:0000256" key="4">
    <source>
        <dbReference type="ARBA" id="ARBA00022692"/>
    </source>
</evidence>
<gene>
    <name evidence="8" type="ORF">EYH02_05940</name>
</gene>
<dbReference type="EMBL" id="DQTV01000121">
    <property type="protein sequence ID" value="HIP57583.1"/>
    <property type="molecule type" value="Genomic_DNA"/>
</dbReference>
<evidence type="ECO:0000256" key="6">
    <source>
        <dbReference type="ARBA" id="ARBA00023136"/>
    </source>
</evidence>
<comment type="caution">
    <text evidence="8">The sequence shown here is derived from an EMBL/GenBank/DDBJ whole genome shotgun (WGS) entry which is preliminary data.</text>
</comment>
<feature type="transmembrane region" description="Helical" evidence="7">
    <location>
        <begin position="429"/>
        <end position="447"/>
    </location>
</feature>
<dbReference type="InterPro" id="IPR045018">
    <property type="entry name" value="Azg-like"/>
</dbReference>
<evidence type="ECO:0000256" key="1">
    <source>
        <dbReference type="ARBA" id="ARBA00004127"/>
    </source>
</evidence>
<keyword evidence="3" id="KW-0813">Transport</keyword>